<dbReference type="Pfam" id="PF17200">
    <property type="entry name" value="sCache_2"/>
    <property type="match status" value="1"/>
</dbReference>
<dbReference type="PANTHER" id="PTHR24421">
    <property type="entry name" value="NITRATE/NITRITE SENSOR PROTEIN NARX-RELATED"/>
    <property type="match status" value="1"/>
</dbReference>
<keyword evidence="4" id="KW-1003">Cell membrane</keyword>
<evidence type="ECO:0000256" key="15">
    <source>
        <dbReference type="SAM" id="Phobius"/>
    </source>
</evidence>
<dbReference type="AlphaFoldDB" id="A0A1H9JTE0"/>
<feature type="transmembrane region" description="Helical" evidence="15">
    <location>
        <begin position="207"/>
        <end position="229"/>
    </location>
</feature>
<dbReference type="Gene3D" id="3.30.565.10">
    <property type="entry name" value="Histidine kinase-like ATPase, C-terminal domain"/>
    <property type="match status" value="1"/>
</dbReference>
<evidence type="ECO:0000256" key="2">
    <source>
        <dbReference type="ARBA" id="ARBA00004651"/>
    </source>
</evidence>
<dbReference type="SMART" id="SM00387">
    <property type="entry name" value="HATPase_c"/>
    <property type="match status" value="1"/>
</dbReference>
<evidence type="ECO:0000256" key="6">
    <source>
        <dbReference type="ARBA" id="ARBA00022679"/>
    </source>
</evidence>
<dbReference type="InterPro" id="IPR011712">
    <property type="entry name" value="Sig_transdc_His_kin_sub3_dim/P"/>
</dbReference>
<dbReference type="Gene3D" id="1.20.5.1930">
    <property type="match status" value="1"/>
</dbReference>
<keyword evidence="14" id="KW-0175">Coiled coil</keyword>
<dbReference type="InterPro" id="IPR050482">
    <property type="entry name" value="Sensor_HK_TwoCompSys"/>
</dbReference>
<dbReference type="EMBL" id="FOGB01000010">
    <property type="protein sequence ID" value="SEQ90053.1"/>
    <property type="molecule type" value="Genomic_DNA"/>
</dbReference>
<keyword evidence="11 15" id="KW-1133">Transmembrane helix</keyword>
<feature type="domain" description="Histidine kinase" evidence="16">
    <location>
        <begin position="258"/>
        <end position="452"/>
    </location>
</feature>
<dbReference type="InterPro" id="IPR005467">
    <property type="entry name" value="His_kinase_dom"/>
</dbReference>
<dbReference type="PIRSF" id="PIRSF037314">
    <property type="entry name" value="STHK_MctS"/>
    <property type="match status" value="1"/>
</dbReference>
<keyword evidence="5" id="KW-0597">Phosphoprotein</keyword>
<reference evidence="18" key="1">
    <citation type="submission" date="2016-10" db="EMBL/GenBank/DDBJ databases">
        <authorList>
            <person name="Varghese N."/>
            <person name="Submissions S."/>
        </authorList>
    </citation>
    <scope>NUCLEOTIDE SEQUENCE [LARGE SCALE GENOMIC DNA]</scope>
    <source>
        <strain evidence="18">DSM 18887</strain>
    </source>
</reference>
<dbReference type="InterPro" id="IPR003594">
    <property type="entry name" value="HATPase_dom"/>
</dbReference>
<dbReference type="OrthoDB" id="9797605at2"/>
<evidence type="ECO:0000313" key="17">
    <source>
        <dbReference type="EMBL" id="SEQ90053.1"/>
    </source>
</evidence>
<dbReference type="EC" id="2.7.13.3" evidence="3"/>
<keyword evidence="13 15" id="KW-0472">Membrane</keyword>
<comment type="subcellular location">
    <subcellularLocation>
        <location evidence="2">Cell membrane</location>
        <topology evidence="2">Multi-pass membrane protein</topology>
    </subcellularLocation>
</comment>
<dbReference type="GO" id="GO:0005886">
    <property type="term" value="C:plasma membrane"/>
    <property type="evidence" value="ECO:0007669"/>
    <property type="project" value="UniProtKB-SubCell"/>
</dbReference>
<comment type="catalytic activity">
    <reaction evidence="1">
        <text>ATP + protein L-histidine = ADP + protein N-phospho-L-histidine.</text>
        <dbReference type="EC" id="2.7.13.3"/>
    </reaction>
</comment>
<evidence type="ECO:0000256" key="14">
    <source>
        <dbReference type="SAM" id="Coils"/>
    </source>
</evidence>
<name>A0A1H9JTE0_9GAMM</name>
<dbReference type="PROSITE" id="PS50109">
    <property type="entry name" value="HIS_KIN"/>
    <property type="match status" value="1"/>
</dbReference>
<organism evidence="17 18">
    <name type="scientific">Amphritea atlantica</name>
    <dbReference type="NCBI Taxonomy" id="355243"/>
    <lineage>
        <taxon>Bacteria</taxon>
        <taxon>Pseudomonadati</taxon>
        <taxon>Pseudomonadota</taxon>
        <taxon>Gammaproteobacteria</taxon>
        <taxon>Oceanospirillales</taxon>
        <taxon>Oceanospirillaceae</taxon>
        <taxon>Amphritea</taxon>
    </lineage>
</organism>
<evidence type="ECO:0000256" key="9">
    <source>
        <dbReference type="ARBA" id="ARBA00022777"/>
    </source>
</evidence>
<dbReference type="CDD" id="cd12912">
    <property type="entry name" value="PDC2_MCP_like"/>
    <property type="match status" value="1"/>
</dbReference>
<evidence type="ECO:0000313" key="18">
    <source>
        <dbReference type="Proteomes" id="UP000198749"/>
    </source>
</evidence>
<dbReference type="InterPro" id="IPR017171">
    <property type="entry name" value="Sig_transdc_His_kinase_MctS"/>
</dbReference>
<gene>
    <name evidence="17" type="ORF">SAMN03080615_03173</name>
</gene>
<evidence type="ECO:0000256" key="5">
    <source>
        <dbReference type="ARBA" id="ARBA00022553"/>
    </source>
</evidence>
<evidence type="ECO:0000256" key="4">
    <source>
        <dbReference type="ARBA" id="ARBA00022475"/>
    </source>
</evidence>
<protein>
    <recommendedName>
        <fullName evidence="3">histidine kinase</fullName>
        <ecNumber evidence="3">2.7.13.3</ecNumber>
    </recommendedName>
</protein>
<keyword evidence="6" id="KW-0808">Transferase</keyword>
<keyword evidence="7 15" id="KW-0812">Transmembrane</keyword>
<dbReference type="Pfam" id="PF02518">
    <property type="entry name" value="HATPase_c"/>
    <property type="match status" value="1"/>
</dbReference>
<evidence type="ECO:0000256" key="8">
    <source>
        <dbReference type="ARBA" id="ARBA00022741"/>
    </source>
</evidence>
<dbReference type="CDD" id="cd16917">
    <property type="entry name" value="HATPase_UhpB-NarQ-NarX-like"/>
    <property type="match status" value="1"/>
</dbReference>
<dbReference type="SMART" id="SM01049">
    <property type="entry name" value="Cache_2"/>
    <property type="match status" value="1"/>
</dbReference>
<evidence type="ECO:0000256" key="3">
    <source>
        <dbReference type="ARBA" id="ARBA00012438"/>
    </source>
</evidence>
<dbReference type="GO" id="GO:0046983">
    <property type="term" value="F:protein dimerization activity"/>
    <property type="evidence" value="ECO:0007669"/>
    <property type="project" value="InterPro"/>
</dbReference>
<dbReference type="InterPro" id="IPR033480">
    <property type="entry name" value="sCache_2"/>
</dbReference>
<keyword evidence="18" id="KW-1185">Reference proteome</keyword>
<keyword evidence="8" id="KW-0547">Nucleotide-binding</keyword>
<dbReference type="PANTHER" id="PTHR24421:SF10">
    <property type="entry name" value="NITRATE_NITRITE SENSOR PROTEIN NARQ"/>
    <property type="match status" value="1"/>
</dbReference>
<dbReference type="GO" id="GO:0005524">
    <property type="term" value="F:ATP binding"/>
    <property type="evidence" value="ECO:0007669"/>
    <property type="project" value="UniProtKB-KW"/>
</dbReference>
<evidence type="ECO:0000256" key="12">
    <source>
        <dbReference type="ARBA" id="ARBA00023012"/>
    </source>
</evidence>
<proteinExistence type="predicted"/>
<dbReference type="RefSeq" id="WP_091360222.1">
    <property type="nucleotide sequence ID" value="NZ_AP025284.1"/>
</dbReference>
<evidence type="ECO:0000256" key="13">
    <source>
        <dbReference type="ARBA" id="ARBA00023136"/>
    </source>
</evidence>
<feature type="coiled-coil region" evidence="14">
    <location>
        <begin position="29"/>
        <end position="56"/>
    </location>
</feature>
<dbReference type="Gene3D" id="3.30.450.20">
    <property type="entry name" value="PAS domain"/>
    <property type="match status" value="1"/>
</dbReference>
<evidence type="ECO:0000259" key="16">
    <source>
        <dbReference type="PROSITE" id="PS50109"/>
    </source>
</evidence>
<keyword evidence="10" id="KW-0067">ATP-binding</keyword>
<evidence type="ECO:0000256" key="1">
    <source>
        <dbReference type="ARBA" id="ARBA00000085"/>
    </source>
</evidence>
<evidence type="ECO:0000256" key="7">
    <source>
        <dbReference type="ARBA" id="ARBA00022692"/>
    </source>
</evidence>
<keyword evidence="12" id="KW-0902">Two-component regulatory system</keyword>
<dbReference type="InterPro" id="IPR036890">
    <property type="entry name" value="HATPase_C_sf"/>
</dbReference>
<sequence length="452" mass="50955">MKTPATSLKTKMLLLSIIPLILVTVAITLISLSQARQLSEQEIKTFEENLLRSKRQELQHYVELAMTSIAHIVAEAEPGDKKAEAEVKEILHSMTYGEDGYFFVYDAGGVNLVHPIQPELVGKNLYDLQDRNGKYVIRNLLQLASEGGGFYRYIWRKPSKGGLEDKLSYVVQIPKLNWMMGTGLYIDDISKEVASTRLKVTHNIRNTFLTVVAILAGTVIVIALLGFGINIHASQLADARLRQVAHRYVQFQVAQRRNFARELHDGINQLMVSVKFRIELARNKLQTHDTKADIELSKGSEALNQAIQEVRRLSHDLRPILLDDLGLKSALHSLLDEFSERTGLKVSVHLDLPQQRLPDDIEITLYRITQEALTNIERHAQATSVALRLWKEDGMIWVEIKDDGQGFNKHDNVGEGIGLLNMRERTELLSGHFSVRSKPGSGTRIRAGFTLV</sequence>
<feature type="transmembrane region" description="Helical" evidence="15">
    <location>
        <begin position="12"/>
        <end position="32"/>
    </location>
</feature>
<dbReference type="SUPFAM" id="SSF55874">
    <property type="entry name" value="ATPase domain of HSP90 chaperone/DNA topoisomerase II/histidine kinase"/>
    <property type="match status" value="1"/>
</dbReference>
<dbReference type="GO" id="GO:0000155">
    <property type="term" value="F:phosphorelay sensor kinase activity"/>
    <property type="evidence" value="ECO:0007669"/>
    <property type="project" value="InterPro"/>
</dbReference>
<dbReference type="Proteomes" id="UP000198749">
    <property type="component" value="Unassembled WGS sequence"/>
</dbReference>
<dbReference type="STRING" id="355243.SAMN03080615_03173"/>
<evidence type="ECO:0000256" key="10">
    <source>
        <dbReference type="ARBA" id="ARBA00022840"/>
    </source>
</evidence>
<keyword evidence="9 17" id="KW-0418">Kinase</keyword>
<evidence type="ECO:0000256" key="11">
    <source>
        <dbReference type="ARBA" id="ARBA00022989"/>
    </source>
</evidence>
<dbReference type="Pfam" id="PF07730">
    <property type="entry name" value="HisKA_3"/>
    <property type="match status" value="1"/>
</dbReference>
<accession>A0A1H9JTE0</accession>